<sequence>MRVSMISLPILETSQIGAARRRALQEAETIGLAEDDRDRLALVVTEAGTNLLRHATGGEILLCPHQGKSTAGMDVIALDDGPGLPNVEAAMADGFTTAGEGERSLGSGLGAMARMSDGLDIYSDSRGTTLTVNIGKTGRAARGPMETAGLIVPKPSFDAGGDIHGIRKDGGATMIMLMDVLGHGPTAAKDAETGLAAFLAAKGKSLEDTEIFVADAMAGSRGAASLIVELPHGSDRLRALGLGNIKGEIISADGSRHGIPSSPGIVGASTRRPRVTEHAWGKGAMLLLTTDGLKGGERFPEPSALFYRDVLTIAATLYKRRRRGSDDSGVVIARARQ</sequence>
<dbReference type="HOGENOM" id="CLU_066586_0_0_5"/>
<dbReference type="Proteomes" id="UP000000321">
    <property type="component" value="Unassembled WGS sequence"/>
</dbReference>
<dbReference type="Pfam" id="PF13581">
    <property type="entry name" value="HATPase_c_2"/>
    <property type="match status" value="1"/>
</dbReference>
<dbReference type="Gene3D" id="3.30.565.10">
    <property type="entry name" value="Histidine kinase-like ATPase, C-terminal domain"/>
    <property type="match status" value="1"/>
</dbReference>
<dbReference type="Pfam" id="PF07228">
    <property type="entry name" value="SpoIIE"/>
    <property type="match status" value="1"/>
</dbReference>
<dbReference type="SUPFAM" id="SSF55874">
    <property type="entry name" value="ATPase domain of HSP90 chaperone/DNA topoisomerase II/histidine kinase"/>
    <property type="match status" value="1"/>
</dbReference>
<dbReference type="InterPro" id="IPR036890">
    <property type="entry name" value="HATPase_C_sf"/>
</dbReference>
<evidence type="ECO:0000259" key="2">
    <source>
        <dbReference type="Pfam" id="PF13581"/>
    </source>
</evidence>
<dbReference type="BioCyc" id="AURANTIMONAS:SI859A1_03388-MONOMER"/>
<evidence type="ECO:0000313" key="4">
    <source>
        <dbReference type="Proteomes" id="UP000000321"/>
    </source>
</evidence>
<dbReference type="AlphaFoldDB" id="Q1YEZ3"/>
<organism evidence="3 4">
    <name type="scientific">Aurantimonas manganoxydans (strain ATCC BAA-1229 / DSM 21871 / SI85-9A1)</name>
    <dbReference type="NCBI Taxonomy" id="287752"/>
    <lineage>
        <taxon>Bacteria</taxon>
        <taxon>Pseudomonadati</taxon>
        <taxon>Pseudomonadota</taxon>
        <taxon>Alphaproteobacteria</taxon>
        <taxon>Hyphomicrobiales</taxon>
        <taxon>Aurantimonadaceae</taxon>
        <taxon>Aurantimonas</taxon>
    </lineage>
</organism>
<name>Q1YEZ3_AURMS</name>
<feature type="domain" description="PPM-type phosphatase" evidence="1">
    <location>
        <begin position="170"/>
        <end position="294"/>
    </location>
</feature>
<dbReference type="InterPro" id="IPR036457">
    <property type="entry name" value="PPM-type-like_dom_sf"/>
</dbReference>
<dbReference type="EMBL" id="AAPJ01000007">
    <property type="protein sequence ID" value="EAS48752.1"/>
    <property type="molecule type" value="Genomic_DNA"/>
</dbReference>
<evidence type="ECO:0000259" key="1">
    <source>
        <dbReference type="Pfam" id="PF07228"/>
    </source>
</evidence>
<dbReference type="Gene3D" id="3.60.40.10">
    <property type="entry name" value="PPM-type phosphatase domain"/>
    <property type="match status" value="1"/>
</dbReference>
<dbReference type="PANTHER" id="PTHR35801:SF1">
    <property type="entry name" value="PHOSPHOSERINE PHOSPHATASE RSBX"/>
    <property type="match status" value="1"/>
</dbReference>
<gene>
    <name evidence="3" type="ORF">SI859A1_03388</name>
</gene>
<dbReference type="PANTHER" id="PTHR35801">
    <property type="entry name" value="PHOSPHOSERINE PHOSPHATASE RSBX"/>
    <property type="match status" value="1"/>
</dbReference>
<feature type="domain" description="Histidine kinase/HSP90-like ATPase" evidence="2">
    <location>
        <begin position="14"/>
        <end position="132"/>
    </location>
</feature>
<dbReference type="InterPro" id="IPR039248">
    <property type="entry name" value="Ptase_RsbX"/>
</dbReference>
<proteinExistence type="predicted"/>
<dbReference type="InterPro" id="IPR001932">
    <property type="entry name" value="PPM-type_phosphatase-like_dom"/>
</dbReference>
<evidence type="ECO:0000313" key="3">
    <source>
        <dbReference type="EMBL" id="EAS48752.1"/>
    </source>
</evidence>
<comment type="caution">
    <text evidence="3">The sequence shown here is derived from an EMBL/GenBank/DDBJ whole genome shotgun (WGS) entry which is preliminary data.</text>
</comment>
<protein>
    <submittedName>
        <fullName evidence="3">Putative two-component system regulatory protein</fullName>
    </submittedName>
</protein>
<accession>Q1YEZ3</accession>
<dbReference type="InterPro" id="IPR003594">
    <property type="entry name" value="HATPase_dom"/>
</dbReference>
<keyword evidence="4" id="KW-1185">Reference proteome</keyword>
<reference evidence="3 4" key="1">
    <citation type="journal article" date="2008" name="Appl. Environ. Microbiol.">
        <title>Genomic insights into Mn(II) oxidation by the marine alphaproteobacterium Aurantimonas sp. strain SI85-9A1.</title>
        <authorList>
            <person name="Dick G.J."/>
            <person name="Podell S."/>
            <person name="Johnson H.A."/>
            <person name="Rivera-Espinoza Y."/>
            <person name="Bernier-Latmani R."/>
            <person name="McCarthy J.K."/>
            <person name="Torpey J.W."/>
            <person name="Clement B.G."/>
            <person name="Gaasterland T."/>
            <person name="Tebo B.M."/>
        </authorList>
    </citation>
    <scope>NUCLEOTIDE SEQUENCE [LARGE SCALE GENOMIC DNA]</scope>
    <source>
        <strain evidence="3 4">SI85-9A1</strain>
    </source>
</reference>